<feature type="signal peptide" evidence="1">
    <location>
        <begin position="1"/>
        <end position="20"/>
    </location>
</feature>
<accession>A0A023G1G7</accession>
<proteinExistence type="evidence at transcript level"/>
<organism evidence="2">
    <name type="scientific">Amblyomma triste</name>
    <name type="common">Neotropical tick</name>
    <dbReference type="NCBI Taxonomy" id="251400"/>
    <lineage>
        <taxon>Eukaryota</taxon>
        <taxon>Metazoa</taxon>
        <taxon>Ecdysozoa</taxon>
        <taxon>Arthropoda</taxon>
        <taxon>Chelicerata</taxon>
        <taxon>Arachnida</taxon>
        <taxon>Acari</taxon>
        <taxon>Parasitiformes</taxon>
        <taxon>Ixodida</taxon>
        <taxon>Ixodoidea</taxon>
        <taxon>Ixodidae</taxon>
        <taxon>Amblyomminae</taxon>
        <taxon>Amblyomma</taxon>
    </lineage>
</organism>
<sequence>MNSIFLAHVYLLLYLTIAEAGNVEITLEMPPVQPVPHRLPMRTCGSMCDPTIPILQCPPKCPCFGVPNHRLYGTCYMYQAPHSYAFNGHFPRHQMHFGQRG</sequence>
<dbReference type="EMBL" id="GBBM01007809">
    <property type="protein sequence ID" value="JAC27609.1"/>
    <property type="molecule type" value="mRNA"/>
</dbReference>
<reference evidence="2" key="1">
    <citation type="submission" date="2014-03" db="EMBL/GenBank/DDBJ databases">
        <title>The sialotranscriptome of Amblyomma triste, Amblyomma parvum and Amblyomma cajennense ticks, uncovered by 454-based RNA-seq.</title>
        <authorList>
            <person name="Garcia G.R."/>
            <person name="Gardinassi L.G."/>
            <person name="Ribeiro J.M."/>
            <person name="Anatriello E."/>
            <person name="Ferreira B.R."/>
            <person name="Moreira H.N."/>
            <person name="Mafra C."/>
            <person name="Olegario M.M."/>
            <person name="Szabo P.J."/>
            <person name="Miranda-Santos I.K."/>
            <person name="Maruyama S.R."/>
        </authorList>
    </citation>
    <scope>NUCLEOTIDE SEQUENCE</scope>
    <source>
        <strain evidence="2">Mato Grasso do Sul</strain>
        <tissue evidence="2">Salivary glands</tissue>
    </source>
</reference>
<dbReference type="AlphaFoldDB" id="A0A023G1G7"/>
<evidence type="ECO:0000256" key="1">
    <source>
        <dbReference type="SAM" id="SignalP"/>
    </source>
</evidence>
<keyword evidence="1" id="KW-0732">Signal</keyword>
<feature type="chain" id="PRO_5001521506" evidence="1">
    <location>
        <begin position="21"/>
        <end position="101"/>
    </location>
</feature>
<protein>
    <submittedName>
        <fullName evidence="2">Putative secreted protein</fullName>
    </submittedName>
</protein>
<evidence type="ECO:0000313" key="2">
    <source>
        <dbReference type="EMBL" id="JAC27609.1"/>
    </source>
</evidence>
<name>A0A023G1G7_AMBTT</name>